<evidence type="ECO:0000313" key="2">
    <source>
        <dbReference type="EMBL" id="RBQ23115.1"/>
    </source>
</evidence>
<comment type="caution">
    <text evidence="2">The sequence shown here is derived from an EMBL/GenBank/DDBJ whole genome shotgun (WGS) entry which is preliminary data.</text>
</comment>
<keyword evidence="1" id="KW-0472">Membrane</keyword>
<keyword evidence="1" id="KW-0812">Transmembrane</keyword>
<sequence>MKCRNCGNENPSDSKYCTNYGFDLEKQNGMPVKEKNNTSLIIGIGLIIIIVLIVILGIGIYELVNDQNNENNHTPIIVNVNNSENSESQNSVSGSLHKVRSYNGVFNDSISILTKGSKFKDFNTNAYKKLCYQLQVY</sequence>
<keyword evidence="3" id="KW-1185">Reference proteome</keyword>
<dbReference type="AlphaFoldDB" id="A0A366MAB9"/>
<accession>A0A366MAB9</accession>
<evidence type="ECO:0000256" key="1">
    <source>
        <dbReference type="SAM" id="Phobius"/>
    </source>
</evidence>
<proteinExistence type="predicted"/>
<feature type="transmembrane region" description="Helical" evidence="1">
    <location>
        <begin position="40"/>
        <end position="61"/>
    </location>
</feature>
<dbReference type="Proteomes" id="UP000253099">
    <property type="component" value="Unassembled WGS sequence"/>
</dbReference>
<name>A0A366MAB9_9EURY</name>
<dbReference type="EMBL" id="NIZT01000028">
    <property type="protein sequence ID" value="RBQ23115.1"/>
    <property type="molecule type" value="Genomic_DNA"/>
</dbReference>
<keyword evidence="1" id="KW-1133">Transmembrane helix</keyword>
<organism evidence="2 3">
    <name type="scientific">Candidatus Methanobinarius endosymbioticus</name>
    <dbReference type="NCBI Taxonomy" id="2006182"/>
    <lineage>
        <taxon>Archaea</taxon>
        <taxon>Methanobacteriati</taxon>
        <taxon>Methanobacteriota</taxon>
        <taxon>Methanomada group</taxon>
        <taxon>Methanobacteria</taxon>
        <taxon>Methanobacteriales</taxon>
        <taxon>Methanobacteriaceae</taxon>
        <taxon>Candidatus Methanobinarius</taxon>
    </lineage>
</organism>
<protein>
    <submittedName>
        <fullName evidence="2">Uncharacterized protein</fullName>
    </submittedName>
</protein>
<evidence type="ECO:0000313" key="3">
    <source>
        <dbReference type="Proteomes" id="UP000253099"/>
    </source>
</evidence>
<reference evidence="2 3" key="1">
    <citation type="submission" date="2018-06" db="EMBL/GenBank/DDBJ databases">
        <title>Genomic insight into two independent archaeal endosymbiosis events.</title>
        <authorList>
            <person name="Lind A.E."/>
            <person name="Lewis W.H."/>
            <person name="Spang A."/>
            <person name="Guy L."/>
            <person name="Embley M.T."/>
            <person name="Ettema T.J.G."/>
        </authorList>
    </citation>
    <scope>NUCLEOTIDE SEQUENCE [LARGE SCALE GENOMIC DNA]</scope>
    <source>
        <strain evidence="2">NOE</strain>
    </source>
</reference>
<gene>
    <name evidence="2" type="ORF">ALNOE001_11340</name>
</gene>